<evidence type="ECO:0000313" key="2">
    <source>
        <dbReference type="EMBL" id="CCH49684.1"/>
    </source>
</evidence>
<dbReference type="KEGG" id="dpi:BN4_12449"/>
<sequence>MHDVVTVTLVILIAALLRRSLLTDPDASPGVRAGGIKSGDMTLAPIFVKTDNPQSSRRSEPRR</sequence>
<dbReference type="eggNOG" id="ENOG50318GF">
    <property type="taxonomic scope" value="Bacteria"/>
</dbReference>
<evidence type="ECO:0000313" key="3">
    <source>
        <dbReference type="Proteomes" id="UP000011724"/>
    </source>
</evidence>
<evidence type="ECO:0000256" key="1">
    <source>
        <dbReference type="SAM" id="MobiDB-lite"/>
    </source>
</evidence>
<organism evidence="2 3">
    <name type="scientific">Pseudodesulfovibrio piezophilus (strain DSM 21447 / JCM 15486 / C1TLV30)</name>
    <name type="common">Desulfovibrio piezophilus</name>
    <dbReference type="NCBI Taxonomy" id="1322246"/>
    <lineage>
        <taxon>Bacteria</taxon>
        <taxon>Pseudomonadati</taxon>
        <taxon>Thermodesulfobacteriota</taxon>
        <taxon>Desulfovibrionia</taxon>
        <taxon>Desulfovibrionales</taxon>
        <taxon>Desulfovibrionaceae</taxon>
    </lineage>
</organism>
<name>M1WRN9_PSEP2</name>
<keyword evidence="3" id="KW-1185">Reference proteome</keyword>
<dbReference type="AlphaFoldDB" id="M1WRN9"/>
<proteinExistence type="predicted"/>
<reference evidence="3" key="2">
    <citation type="journal article" date="2013" name="Stand. Genomic Sci.">
        <title>Complete genome sequence of Desulfocapsa sulfexigens, a marine deltaproteobacterium specialized in disproportionating inorganic sulfur compounds.</title>
        <authorList>
            <person name="Finster K.W."/>
            <person name="Kjeldsen K.U."/>
            <person name="Kube M."/>
            <person name="Reinhardt R."/>
            <person name="Mussmann M."/>
            <person name="Amann R."/>
            <person name="Schreiber L."/>
        </authorList>
    </citation>
    <scope>NUCLEOTIDE SEQUENCE [LARGE SCALE GENOMIC DNA]</scope>
    <source>
        <strain evidence="3">DSM 10523 / SB164P1</strain>
    </source>
</reference>
<protein>
    <submittedName>
        <fullName evidence="2">Uncharacterized protein</fullName>
    </submittedName>
</protein>
<accession>M1WRN9</accession>
<dbReference type="HOGENOM" id="CLU_2878550_0_0_7"/>
<gene>
    <name evidence="2" type="ordered locus">BN4_12449</name>
</gene>
<reference evidence="2 3" key="1">
    <citation type="journal article" date="2013" name="PLoS ONE">
        <title>The first genomic and proteomic characterization of a deep-sea sulfate reducer: insights into the piezophilic lifestyle of Desulfovibrio piezophilus.</title>
        <authorList>
            <person name="Pradel N."/>
            <person name="Ji B."/>
            <person name="Gimenez G."/>
            <person name="Talla E."/>
            <person name="Lenoble P."/>
            <person name="Garel M."/>
            <person name="Tamburini C."/>
            <person name="Fourquet P."/>
            <person name="Lebrun R."/>
            <person name="Bertin P."/>
            <person name="Denis Y."/>
            <person name="Pophillat M."/>
            <person name="Barbe V."/>
            <person name="Ollivier B."/>
            <person name="Dolla A."/>
        </authorList>
    </citation>
    <scope>NUCLEOTIDE SEQUENCE [LARGE SCALE GENOMIC DNA]</scope>
    <source>
        <strain evidence="3">DSM 10523 / SB164P1</strain>
    </source>
</reference>
<feature type="region of interest" description="Disordered" evidence="1">
    <location>
        <begin position="44"/>
        <end position="63"/>
    </location>
</feature>
<dbReference type="EMBL" id="FO203427">
    <property type="protein sequence ID" value="CCH49684.1"/>
    <property type="molecule type" value="Genomic_DNA"/>
</dbReference>
<dbReference type="Proteomes" id="UP000011724">
    <property type="component" value="Chromosome"/>
</dbReference>